<organism evidence="1 2">
    <name type="scientific">Pisolithus tinctorius Marx 270</name>
    <dbReference type="NCBI Taxonomy" id="870435"/>
    <lineage>
        <taxon>Eukaryota</taxon>
        <taxon>Fungi</taxon>
        <taxon>Dikarya</taxon>
        <taxon>Basidiomycota</taxon>
        <taxon>Agaricomycotina</taxon>
        <taxon>Agaricomycetes</taxon>
        <taxon>Agaricomycetidae</taxon>
        <taxon>Boletales</taxon>
        <taxon>Sclerodermatineae</taxon>
        <taxon>Pisolithaceae</taxon>
        <taxon>Pisolithus</taxon>
    </lineage>
</organism>
<accession>A0A0C3NP54</accession>
<reference evidence="2" key="2">
    <citation type="submission" date="2015-01" db="EMBL/GenBank/DDBJ databases">
        <title>Evolutionary Origins and Diversification of the Mycorrhizal Mutualists.</title>
        <authorList>
            <consortium name="DOE Joint Genome Institute"/>
            <consortium name="Mycorrhizal Genomics Consortium"/>
            <person name="Kohler A."/>
            <person name="Kuo A."/>
            <person name="Nagy L.G."/>
            <person name="Floudas D."/>
            <person name="Copeland A."/>
            <person name="Barry K.W."/>
            <person name="Cichocki N."/>
            <person name="Veneault-Fourrey C."/>
            <person name="LaButti K."/>
            <person name="Lindquist E.A."/>
            <person name="Lipzen A."/>
            <person name="Lundell T."/>
            <person name="Morin E."/>
            <person name="Murat C."/>
            <person name="Riley R."/>
            <person name="Ohm R."/>
            <person name="Sun H."/>
            <person name="Tunlid A."/>
            <person name="Henrissat B."/>
            <person name="Grigoriev I.V."/>
            <person name="Hibbett D.S."/>
            <person name="Martin F."/>
        </authorList>
    </citation>
    <scope>NUCLEOTIDE SEQUENCE [LARGE SCALE GENOMIC DNA]</scope>
    <source>
        <strain evidence="2">Marx 270</strain>
    </source>
</reference>
<keyword evidence="2" id="KW-1185">Reference proteome</keyword>
<protein>
    <submittedName>
        <fullName evidence="1">Uncharacterized protein</fullName>
    </submittedName>
</protein>
<reference evidence="1 2" key="1">
    <citation type="submission" date="2014-04" db="EMBL/GenBank/DDBJ databases">
        <authorList>
            <consortium name="DOE Joint Genome Institute"/>
            <person name="Kuo A."/>
            <person name="Kohler A."/>
            <person name="Costa M.D."/>
            <person name="Nagy L.G."/>
            <person name="Floudas D."/>
            <person name="Copeland A."/>
            <person name="Barry K.W."/>
            <person name="Cichocki N."/>
            <person name="Veneault-Fourrey C."/>
            <person name="LaButti K."/>
            <person name="Lindquist E.A."/>
            <person name="Lipzen A."/>
            <person name="Lundell T."/>
            <person name="Morin E."/>
            <person name="Murat C."/>
            <person name="Sun H."/>
            <person name="Tunlid A."/>
            <person name="Henrissat B."/>
            <person name="Grigoriev I.V."/>
            <person name="Hibbett D.S."/>
            <person name="Martin F."/>
            <person name="Nordberg H.P."/>
            <person name="Cantor M.N."/>
            <person name="Hua S.X."/>
        </authorList>
    </citation>
    <scope>NUCLEOTIDE SEQUENCE [LARGE SCALE GENOMIC DNA]</scope>
    <source>
        <strain evidence="1 2">Marx 270</strain>
    </source>
</reference>
<sequence>MWWRGSVEDVDDGIAEVGRRGRDNPTGVGLTLIKKRNSLSFCSQEQIRTFPATPLRSLRSNQISLAVFGSCIQEWKCPISVPSMTNNNVIRHMIIIKYPITNQSNLHRSPVALSALPGGY</sequence>
<gene>
    <name evidence="1" type="ORF">M404DRAFT_1001878</name>
</gene>
<dbReference type="Proteomes" id="UP000054217">
    <property type="component" value="Unassembled WGS sequence"/>
</dbReference>
<dbReference type="EMBL" id="KN831980">
    <property type="protein sequence ID" value="KIO02670.1"/>
    <property type="molecule type" value="Genomic_DNA"/>
</dbReference>
<name>A0A0C3NP54_PISTI</name>
<dbReference type="InParanoid" id="A0A0C3NP54"/>
<dbReference type="HOGENOM" id="CLU_2050593_0_0_1"/>
<evidence type="ECO:0000313" key="2">
    <source>
        <dbReference type="Proteomes" id="UP000054217"/>
    </source>
</evidence>
<dbReference type="AlphaFoldDB" id="A0A0C3NP54"/>
<proteinExistence type="predicted"/>
<evidence type="ECO:0000313" key="1">
    <source>
        <dbReference type="EMBL" id="KIO02670.1"/>
    </source>
</evidence>